<feature type="domain" description="SWIM-type" evidence="6">
    <location>
        <begin position="336"/>
        <end position="370"/>
    </location>
</feature>
<feature type="region of interest" description="Disordered" evidence="5">
    <location>
        <begin position="65"/>
        <end position="103"/>
    </location>
</feature>
<feature type="compositionally biased region" description="Acidic residues" evidence="5">
    <location>
        <begin position="70"/>
        <end position="103"/>
    </location>
</feature>
<evidence type="ECO:0000256" key="3">
    <source>
        <dbReference type="ARBA" id="ARBA00022833"/>
    </source>
</evidence>
<dbReference type="PANTHER" id="PTHR31973:SF187">
    <property type="entry name" value="MUTATOR TRANSPOSASE MUDRA PROTEIN"/>
    <property type="match status" value="1"/>
</dbReference>
<reference evidence="7" key="1">
    <citation type="submission" date="2019-12" db="EMBL/GenBank/DDBJ databases">
        <title>Genome sequencing and annotation of Brassica cretica.</title>
        <authorList>
            <person name="Studholme D.J."/>
            <person name="Sarris P."/>
        </authorList>
    </citation>
    <scope>NUCLEOTIDE SEQUENCE</scope>
    <source>
        <strain evidence="7">PFS-109/04</strain>
        <tissue evidence="7">Leaf</tissue>
    </source>
</reference>
<evidence type="ECO:0000313" key="8">
    <source>
        <dbReference type="Proteomes" id="UP000712600"/>
    </source>
</evidence>
<evidence type="ECO:0000256" key="4">
    <source>
        <dbReference type="PROSITE-ProRule" id="PRU00325"/>
    </source>
</evidence>
<dbReference type="SMART" id="SM00575">
    <property type="entry name" value="ZnF_PMZ"/>
    <property type="match status" value="1"/>
</dbReference>
<evidence type="ECO:0000256" key="5">
    <source>
        <dbReference type="SAM" id="MobiDB-lite"/>
    </source>
</evidence>
<name>A0A8S9SA25_BRACR</name>
<proteinExistence type="predicted"/>
<dbReference type="PROSITE" id="PS50966">
    <property type="entry name" value="ZF_SWIM"/>
    <property type="match status" value="1"/>
</dbReference>
<dbReference type="GO" id="GO:0008270">
    <property type="term" value="F:zinc ion binding"/>
    <property type="evidence" value="ECO:0007669"/>
    <property type="project" value="UniProtKB-KW"/>
</dbReference>
<evidence type="ECO:0000259" key="6">
    <source>
        <dbReference type="PROSITE" id="PS50966"/>
    </source>
</evidence>
<dbReference type="AlphaFoldDB" id="A0A8S9SA25"/>
<organism evidence="7 8">
    <name type="scientific">Brassica cretica</name>
    <name type="common">Mustard</name>
    <dbReference type="NCBI Taxonomy" id="69181"/>
    <lineage>
        <taxon>Eukaryota</taxon>
        <taxon>Viridiplantae</taxon>
        <taxon>Streptophyta</taxon>
        <taxon>Embryophyta</taxon>
        <taxon>Tracheophyta</taxon>
        <taxon>Spermatophyta</taxon>
        <taxon>Magnoliopsida</taxon>
        <taxon>eudicotyledons</taxon>
        <taxon>Gunneridae</taxon>
        <taxon>Pentapetalae</taxon>
        <taxon>rosids</taxon>
        <taxon>malvids</taxon>
        <taxon>Brassicales</taxon>
        <taxon>Brassicaceae</taxon>
        <taxon>Brassiceae</taxon>
        <taxon>Brassica</taxon>
    </lineage>
</organism>
<keyword evidence="1" id="KW-0479">Metal-binding</keyword>
<evidence type="ECO:0000256" key="2">
    <source>
        <dbReference type="ARBA" id="ARBA00022771"/>
    </source>
</evidence>
<dbReference type="InterPro" id="IPR006564">
    <property type="entry name" value="Znf_PMZ"/>
</dbReference>
<dbReference type="Proteomes" id="UP000712600">
    <property type="component" value="Unassembled WGS sequence"/>
</dbReference>
<dbReference type="Pfam" id="PF04434">
    <property type="entry name" value="SWIM"/>
    <property type="match status" value="1"/>
</dbReference>
<dbReference type="EMBL" id="QGKX02000088">
    <property type="protein sequence ID" value="KAF3589042.1"/>
    <property type="molecule type" value="Genomic_DNA"/>
</dbReference>
<comment type="caution">
    <text evidence="7">The sequence shown here is derived from an EMBL/GenBank/DDBJ whole genome shotgun (WGS) entry which is preliminary data.</text>
</comment>
<dbReference type="Pfam" id="PF03108">
    <property type="entry name" value="DBD_Tnp_Mut"/>
    <property type="match status" value="1"/>
</dbReference>
<dbReference type="InterPro" id="IPR004332">
    <property type="entry name" value="Transposase_MuDR"/>
</dbReference>
<evidence type="ECO:0000313" key="7">
    <source>
        <dbReference type="EMBL" id="KAF3589042.1"/>
    </source>
</evidence>
<protein>
    <recommendedName>
        <fullName evidence="6">SWIM-type domain-containing protein</fullName>
    </recommendedName>
</protein>
<evidence type="ECO:0000256" key="1">
    <source>
        <dbReference type="ARBA" id="ARBA00022723"/>
    </source>
</evidence>
<keyword evidence="2 4" id="KW-0863">Zinc-finger</keyword>
<dbReference type="PANTHER" id="PTHR31973">
    <property type="entry name" value="POLYPROTEIN, PUTATIVE-RELATED"/>
    <property type="match status" value="1"/>
</dbReference>
<sequence>MAREDYNLDMSTKSVEITYSLPAEMMLAPDTPPIHVTSDRQVRNLLEITKTHGVRLCVSNRSKVETVPEFTEEDDEADECFEDDDDDSVEDENHDGEEDDVEEDADISIVAEADENGEDYSVYGKVEDEDEEDDDMCFEDFKKIKGRRSNGNSIYVNQSFVIKDALLSELRLTAVRFRFSFRIYKSTKTLLVITCPVSGCQWKIRASVKHGTNTFWVTKYVEKHTCSVGDRLAQRRHCTPKYVVSDRYTAIKNACDKMFPWATRGICYYHLQDNIVKKYKGKHLLYLVKGAAYAYTVSDFDRRGVEYLLAIRSEIADTMTVQPIDGWRFFVKGGKMDCVVDLEHGKCDCGVYAVEKIPCSHAIAAGTSAGSHISTLVCPMYSKDFLFAGYSENIYPCVGQQVKEHTCFLPDVKRGPGRLKKSRWQSWLELSRKRGRKPRKQHRVYRCSKCKETGHTKPQCKK</sequence>
<keyword evidence="3" id="KW-0862">Zinc</keyword>
<gene>
    <name evidence="7" type="ORF">F2Q69_00027813</name>
</gene>
<dbReference type="InterPro" id="IPR007527">
    <property type="entry name" value="Znf_SWIM"/>
</dbReference>
<accession>A0A8S9SA25</accession>